<dbReference type="CDD" id="cd01908">
    <property type="entry name" value="YafJ"/>
    <property type="match status" value="1"/>
</dbReference>
<dbReference type="AlphaFoldDB" id="A4BQX3"/>
<keyword evidence="4" id="KW-1185">Reference proteome</keyword>
<dbReference type="PANTHER" id="PTHR42824">
    <property type="entry name" value="GLUTAMINE AMIDOTRANSFERASE"/>
    <property type="match status" value="1"/>
</dbReference>
<dbReference type="InterPro" id="IPR017932">
    <property type="entry name" value="GATase_2_dom"/>
</dbReference>
<dbReference type="InterPro" id="IPR029055">
    <property type="entry name" value="Ntn_hydrolases_N"/>
</dbReference>
<gene>
    <name evidence="3" type="ORF">NB231_06281</name>
</gene>
<feature type="domain" description="Glutamine amidotransferase type-2" evidence="2">
    <location>
        <begin position="1"/>
        <end position="246"/>
    </location>
</feature>
<dbReference type="EMBL" id="AAOF01000005">
    <property type="protein sequence ID" value="EAR21973.1"/>
    <property type="molecule type" value="Genomic_DNA"/>
</dbReference>
<evidence type="ECO:0000313" key="3">
    <source>
        <dbReference type="EMBL" id="EAR21973.1"/>
    </source>
</evidence>
<sequence length="279" mass="31889">MSANVPTDICFSFTGLMRRGGHTGPHRDGWGVAFYEGRGCRLFQDPRPSVDSEIARLLLRYSIKSCNVICHIRRATHGRVALENTHPFQRELWGRPWVFAHNGKLRRVKRWPLSEYYRPVGTTDSEHAFCWLLGRLRERFSGPPRRRETLWRYLAELARELHVLGSFNMLMSDGRVLYAFCSTHLAWLTRCTPFGEARLLDAELTVDFAKVTTPDDVVTVIATRPLTSNETWTTMPPGSLVVFDGGFPFEVRGNGRILPLPLRHPSLLSDRPYPGLRPS</sequence>
<name>A4BQX3_9GAMM</name>
<evidence type="ECO:0000256" key="1">
    <source>
        <dbReference type="ARBA" id="ARBA00022962"/>
    </source>
</evidence>
<protein>
    <submittedName>
        <fullName evidence="3">Glutamine amidotransferase</fullName>
    </submittedName>
</protein>
<dbReference type="SUPFAM" id="SSF56235">
    <property type="entry name" value="N-terminal nucleophile aminohydrolases (Ntn hydrolases)"/>
    <property type="match status" value="1"/>
</dbReference>
<evidence type="ECO:0000313" key="4">
    <source>
        <dbReference type="Proteomes" id="UP000003374"/>
    </source>
</evidence>
<organism evidence="3 4">
    <name type="scientific">Nitrococcus mobilis Nb-231</name>
    <dbReference type="NCBI Taxonomy" id="314278"/>
    <lineage>
        <taxon>Bacteria</taxon>
        <taxon>Pseudomonadati</taxon>
        <taxon>Pseudomonadota</taxon>
        <taxon>Gammaproteobacteria</taxon>
        <taxon>Chromatiales</taxon>
        <taxon>Ectothiorhodospiraceae</taxon>
        <taxon>Nitrococcus</taxon>
    </lineage>
</organism>
<accession>A4BQX3</accession>
<dbReference type="Pfam" id="PF13230">
    <property type="entry name" value="GATase_4"/>
    <property type="match status" value="1"/>
</dbReference>
<evidence type="ECO:0000259" key="2">
    <source>
        <dbReference type="PROSITE" id="PS51278"/>
    </source>
</evidence>
<dbReference type="STRING" id="314278.NB231_06281"/>
<keyword evidence="3" id="KW-0808">Transferase</keyword>
<comment type="caution">
    <text evidence="3">The sequence shown here is derived from an EMBL/GenBank/DDBJ whole genome shotgun (WGS) entry which is preliminary data.</text>
</comment>
<dbReference type="eggNOG" id="COG0121">
    <property type="taxonomic scope" value="Bacteria"/>
</dbReference>
<dbReference type="HOGENOM" id="CLU_059273_0_0_6"/>
<dbReference type="Gene3D" id="3.60.20.10">
    <property type="entry name" value="Glutamine Phosphoribosylpyrophosphate, subunit 1, domain 1"/>
    <property type="match status" value="1"/>
</dbReference>
<dbReference type="PROSITE" id="PS51278">
    <property type="entry name" value="GATASE_TYPE_2"/>
    <property type="match status" value="1"/>
</dbReference>
<dbReference type="GO" id="GO:0016740">
    <property type="term" value="F:transferase activity"/>
    <property type="evidence" value="ECO:0007669"/>
    <property type="project" value="UniProtKB-KW"/>
</dbReference>
<dbReference type="Proteomes" id="UP000003374">
    <property type="component" value="Unassembled WGS sequence"/>
</dbReference>
<keyword evidence="1 3" id="KW-0315">Glutamine amidotransferase</keyword>
<proteinExistence type="predicted"/>
<reference evidence="3 4" key="1">
    <citation type="submission" date="2006-02" db="EMBL/GenBank/DDBJ databases">
        <authorList>
            <person name="Waterbury J."/>
            <person name="Ferriera S."/>
            <person name="Johnson J."/>
            <person name="Kravitz S."/>
            <person name="Halpern A."/>
            <person name="Remington K."/>
            <person name="Beeson K."/>
            <person name="Tran B."/>
            <person name="Rogers Y.-H."/>
            <person name="Friedman R."/>
            <person name="Venter J.C."/>
        </authorList>
    </citation>
    <scope>NUCLEOTIDE SEQUENCE [LARGE SCALE GENOMIC DNA]</scope>
    <source>
        <strain evidence="3 4">Nb-231</strain>
    </source>
</reference>
<dbReference type="PANTHER" id="PTHR42824:SF1">
    <property type="entry name" value="GLUTAMINE AMIDOTRANSFERASE YAFJ-RELATED"/>
    <property type="match status" value="1"/>
</dbReference>
<dbReference type="InterPro" id="IPR026869">
    <property type="entry name" value="EgtC-like"/>
</dbReference>